<dbReference type="PROSITE" id="PS51003">
    <property type="entry name" value="CYTB_CTER"/>
    <property type="match status" value="1"/>
</dbReference>
<dbReference type="GO" id="GO:0006122">
    <property type="term" value="P:mitochondrial electron transport, ubiquinol to cytochrome c"/>
    <property type="evidence" value="ECO:0007669"/>
    <property type="project" value="TreeGrafter"/>
</dbReference>
<dbReference type="Pfam" id="PF00033">
    <property type="entry name" value="Cytochrome_B"/>
    <property type="match status" value="1"/>
</dbReference>
<dbReference type="InterPro" id="IPR048259">
    <property type="entry name" value="Cytochrome_b_N_euk/bac"/>
</dbReference>
<reference evidence="20" key="2">
    <citation type="submission" date="2010-05" db="EMBL/GenBank/DDBJ databases">
        <title>Evolution of fragmented mitochondrial genomes in parasitic lice.</title>
        <authorList>
            <person name="Shao R."/>
            <person name="Barker S.C."/>
        </authorList>
    </citation>
    <scope>NUCLEOTIDE SEQUENCE</scope>
    <source>
        <strain evidence="20">B2155</strain>
    </source>
</reference>
<evidence type="ECO:0000256" key="2">
    <source>
        <dbReference type="ARBA" id="ARBA00004448"/>
    </source>
</evidence>
<dbReference type="SUPFAM" id="SSF81648">
    <property type="entry name" value="a domain/subunit of cytochrome bc1 complex (Ubiquinol-cytochrome c reductase)"/>
    <property type="match status" value="1"/>
</dbReference>
<evidence type="ECO:0000256" key="17">
    <source>
        <dbReference type="RuleBase" id="RU362117"/>
    </source>
</evidence>
<proteinExistence type="inferred from homology"/>
<keyword evidence="8 17" id="KW-0812">Transmembrane</keyword>
<evidence type="ECO:0000256" key="5">
    <source>
        <dbReference type="ARBA" id="ARBA00022448"/>
    </source>
</evidence>
<keyword evidence="13 17" id="KW-0408">Iron</keyword>
<comment type="subcellular location">
    <subcellularLocation>
        <location evidence="2">Mitochondrion inner membrane</location>
        <topology evidence="2">Multi-pass membrane protein</topology>
    </subcellularLocation>
</comment>
<evidence type="ECO:0000256" key="4">
    <source>
        <dbReference type="ARBA" id="ARBA00013531"/>
    </source>
</evidence>
<comment type="subunit">
    <text evidence="3">The main subunits of complex b-c1 are: cytochrome b, cytochrome c1 and the Rieske protein.</text>
</comment>
<dbReference type="PROSITE" id="PS51257">
    <property type="entry name" value="PROKAR_LIPOPROTEIN"/>
    <property type="match status" value="1"/>
</dbReference>
<evidence type="ECO:0000256" key="9">
    <source>
        <dbReference type="ARBA" id="ARBA00022723"/>
    </source>
</evidence>
<dbReference type="PANTHER" id="PTHR19271">
    <property type="entry name" value="CYTOCHROME B"/>
    <property type="match status" value="1"/>
</dbReference>
<name>C0ILV2_PTHPU</name>
<evidence type="ECO:0000256" key="8">
    <source>
        <dbReference type="ARBA" id="ARBA00022692"/>
    </source>
</evidence>
<dbReference type="GO" id="GO:0005743">
    <property type="term" value="C:mitochondrial inner membrane"/>
    <property type="evidence" value="ECO:0007669"/>
    <property type="project" value="UniProtKB-SubCell"/>
</dbReference>
<feature type="transmembrane region" description="Helical" evidence="17">
    <location>
        <begin position="97"/>
        <end position="119"/>
    </location>
</feature>
<evidence type="ECO:0000256" key="15">
    <source>
        <dbReference type="ARBA" id="ARBA00023128"/>
    </source>
</evidence>
<dbReference type="EMBL" id="EU219990">
    <property type="protein sequence ID" value="ACF40949.2"/>
    <property type="molecule type" value="Genomic_DNA"/>
</dbReference>
<evidence type="ECO:0000313" key="20">
    <source>
        <dbReference type="EMBL" id="ACF40949.2"/>
    </source>
</evidence>
<keyword evidence="12 17" id="KW-1133">Transmembrane helix</keyword>
<evidence type="ECO:0000259" key="18">
    <source>
        <dbReference type="PROSITE" id="PS51002"/>
    </source>
</evidence>
<feature type="transmembrane region" description="Helical" evidence="17">
    <location>
        <begin position="131"/>
        <end position="152"/>
    </location>
</feature>
<dbReference type="InterPro" id="IPR027387">
    <property type="entry name" value="Cytb/b6-like_sf"/>
</dbReference>
<evidence type="ECO:0000259" key="19">
    <source>
        <dbReference type="PROSITE" id="PS51003"/>
    </source>
</evidence>
<keyword evidence="5 17" id="KW-0813">Transport</keyword>
<dbReference type="GO" id="GO:0008121">
    <property type="term" value="F:quinol-cytochrome-c reductase activity"/>
    <property type="evidence" value="ECO:0007669"/>
    <property type="project" value="TreeGrafter"/>
</dbReference>
<feature type="transmembrane region" description="Helical" evidence="17">
    <location>
        <begin position="63"/>
        <end position="85"/>
    </location>
</feature>
<sequence>MFKVMSYIPTPSLLSYSWNFGSLLGCFLVVQVFTGFLLSTHYEASLSSFESVLLIEFDALEGWLVRSLHANGASWFFILAYFHIWRSLWFGCFSQKLVWVSGILILLLMMAISFLGYVLPWGQMSFWGATVITNLFSALPFVGSELVTWIWGGFSVGSPTLERFFSSHFMLSMVLLCFVIFHITFLHENGSSNPLGLDLQSDKVYFYPYFMLKDLLGGLVAMTIYFSLGLYSPDLFMDPDNFMEANPLVTPPHIQPEWYFLFAYAILRAVPSKLGGVVALVMSIVSLVVLLLGKSYSARFSVARKVLVYSLVVSVLILSWLGAMPAEVPFVKVSQVASVIYFTLILLISL</sequence>
<dbReference type="Pfam" id="PF00032">
    <property type="entry name" value="Cytochrom_B_C"/>
    <property type="match status" value="1"/>
</dbReference>
<geneLocation type="mitochondrion" evidence="20"/>
<dbReference type="InterPro" id="IPR036150">
    <property type="entry name" value="Cyt_b/b6_C_sf"/>
</dbReference>
<dbReference type="PANTHER" id="PTHR19271:SF16">
    <property type="entry name" value="CYTOCHROME B"/>
    <property type="match status" value="1"/>
</dbReference>
<keyword evidence="16 17" id="KW-0472">Membrane</keyword>
<dbReference type="InterPro" id="IPR048260">
    <property type="entry name" value="Cytochrome_b_C_euk/bac"/>
</dbReference>
<dbReference type="AlphaFoldDB" id="C0ILV2"/>
<evidence type="ECO:0000256" key="10">
    <source>
        <dbReference type="ARBA" id="ARBA00022792"/>
    </source>
</evidence>
<comment type="similarity">
    <text evidence="17">Belongs to the cytochrome b family.</text>
</comment>
<dbReference type="GO" id="GO:0046872">
    <property type="term" value="F:metal ion binding"/>
    <property type="evidence" value="ECO:0007669"/>
    <property type="project" value="UniProtKB-UniRule"/>
</dbReference>
<gene>
    <name evidence="20" type="primary">cob</name>
</gene>
<dbReference type="PROSITE" id="PS51002">
    <property type="entry name" value="CYTB_NTER"/>
    <property type="match status" value="1"/>
</dbReference>
<evidence type="ECO:0000256" key="6">
    <source>
        <dbReference type="ARBA" id="ARBA00022617"/>
    </source>
</evidence>
<dbReference type="InterPro" id="IPR016174">
    <property type="entry name" value="Di-haem_cyt_TM"/>
</dbReference>
<evidence type="ECO:0000256" key="14">
    <source>
        <dbReference type="ARBA" id="ARBA00023075"/>
    </source>
</evidence>
<dbReference type="Gene3D" id="1.20.810.10">
    <property type="entry name" value="Cytochrome Bc1 Complex, Chain C"/>
    <property type="match status" value="1"/>
</dbReference>
<dbReference type="CDD" id="cd00290">
    <property type="entry name" value="cytochrome_b_C"/>
    <property type="match status" value="1"/>
</dbReference>
<feature type="transmembrane region" description="Helical" evidence="17">
    <location>
        <begin position="206"/>
        <end position="228"/>
    </location>
</feature>
<keyword evidence="6 17" id="KW-0349">Heme</keyword>
<keyword evidence="11 17" id="KW-0249">Electron transport</keyword>
<keyword evidence="15 17" id="KW-0496">Mitochondrion</keyword>
<comment type="function">
    <text evidence="1 17">Component of the ubiquinol-cytochrome c reductase complex (complex III or cytochrome b-c1 complex) that is part of the mitochondrial respiratory chain. The b-c1 complex mediates electron transfer from ubiquinol to cytochrome c. Contributes to the generation of a proton gradient across the mitochondrial membrane that is then used for ATP synthesis.</text>
</comment>
<dbReference type="GO" id="GO:0016491">
    <property type="term" value="F:oxidoreductase activity"/>
    <property type="evidence" value="ECO:0007669"/>
    <property type="project" value="UniProtKB-UniRule"/>
</dbReference>
<evidence type="ECO:0000256" key="16">
    <source>
        <dbReference type="ARBA" id="ARBA00023136"/>
    </source>
</evidence>
<dbReference type="CDD" id="cd00284">
    <property type="entry name" value="Cytochrome_b_N"/>
    <property type="match status" value="1"/>
</dbReference>
<feature type="transmembrane region" description="Helical" evidence="17">
    <location>
        <begin position="274"/>
        <end position="294"/>
    </location>
</feature>
<evidence type="ECO:0000256" key="13">
    <source>
        <dbReference type="ARBA" id="ARBA00023004"/>
    </source>
</evidence>
<evidence type="ECO:0000256" key="3">
    <source>
        <dbReference type="ARBA" id="ARBA00011649"/>
    </source>
</evidence>
<evidence type="ECO:0000256" key="12">
    <source>
        <dbReference type="ARBA" id="ARBA00022989"/>
    </source>
</evidence>
<dbReference type="InterPro" id="IPR005798">
    <property type="entry name" value="Cyt_b/b6_C"/>
</dbReference>
<dbReference type="SUPFAM" id="SSF81342">
    <property type="entry name" value="Transmembrane di-heme cytochromes"/>
    <property type="match status" value="1"/>
</dbReference>
<feature type="domain" description="Cytochrome b/b6 N-terminal region profile" evidence="18">
    <location>
        <begin position="1"/>
        <end position="195"/>
    </location>
</feature>
<accession>C0ILV2</accession>
<protein>
    <recommendedName>
        <fullName evidence="4 17">Cytochrome b</fullName>
    </recommendedName>
</protein>
<evidence type="ECO:0000256" key="7">
    <source>
        <dbReference type="ARBA" id="ARBA00022660"/>
    </source>
</evidence>
<keyword evidence="10" id="KW-0999">Mitochondrion inner membrane</keyword>
<feature type="domain" description="Cytochrome b/b6 C-terminal region profile" evidence="19">
    <location>
        <begin position="196"/>
        <end position="350"/>
    </location>
</feature>
<feature type="transmembrane region" description="Helical" evidence="17">
    <location>
        <begin position="20"/>
        <end position="42"/>
    </location>
</feature>
<keyword evidence="7 17" id="KW-0679">Respiratory chain</keyword>
<comment type="cofactor">
    <cofactor evidence="17">
        <name>heme b</name>
        <dbReference type="ChEBI" id="CHEBI:60344"/>
    </cofactor>
    <text evidence="17">Binds 2 heme groups non-covalently.</text>
</comment>
<feature type="transmembrane region" description="Helical" evidence="17">
    <location>
        <begin position="329"/>
        <end position="348"/>
    </location>
</feature>
<evidence type="ECO:0000256" key="1">
    <source>
        <dbReference type="ARBA" id="ARBA00002566"/>
    </source>
</evidence>
<feature type="transmembrane region" description="Helical" evidence="17">
    <location>
        <begin position="164"/>
        <end position="185"/>
    </location>
</feature>
<reference evidence="20" key="1">
    <citation type="journal article" date="2009" name="Genome Res.">
        <title>The single mitochondrial chromosome typical of animals has evolved into 18 minichromosomes in the human body louse, Pediculus humanus.</title>
        <authorList>
            <person name="Shao R."/>
            <person name="Kirkness E.F."/>
            <person name="Barker S.C."/>
        </authorList>
    </citation>
    <scope>NUCLEOTIDE SEQUENCE</scope>
    <source>
        <strain evidence="20">B2155</strain>
    </source>
</reference>
<keyword evidence="9 17" id="KW-0479">Metal-binding</keyword>
<dbReference type="InterPro" id="IPR005797">
    <property type="entry name" value="Cyt_b/b6_N"/>
</dbReference>
<keyword evidence="14" id="KW-0830">Ubiquinone</keyword>
<feature type="transmembrane region" description="Helical" evidence="17">
    <location>
        <begin position="306"/>
        <end position="323"/>
    </location>
</feature>
<evidence type="ECO:0000256" key="11">
    <source>
        <dbReference type="ARBA" id="ARBA00022982"/>
    </source>
</evidence>
<organism evidence="20">
    <name type="scientific">Pthirus pubis</name>
    <name type="common">Crab louse</name>
    <dbReference type="NCBI Taxonomy" id="121228"/>
    <lineage>
        <taxon>Eukaryota</taxon>
        <taxon>Metazoa</taxon>
        <taxon>Ecdysozoa</taxon>
        <taxon>Arthropoda</taxon>
        <taxon>Hexapoda</taxon>
        <taxon>Insecta</taxon>
        <taxon>Pterygota</taxon>
        <taxon>Neoptera</taxon>
        <taxon>Paraneoptera</taxon>
        <taxon>Psocodea</taxon>
        <taxon>Troctomorpha</taxon>
        <taxon>Phthiraptera</taxon>
        <taxon>Anoplura</taxon>
        <taxon>Pthiridae</taxon>
        <taxon>Pthirus</taxon>
    </lineage>
</organism>